<dbReference type="HOGENOM" id="CLU_180188_0_0_1"/>
<dbReference type="GeneID" id="19190759"/>
<proteinExistence type="predicted"/>
<comment type="caution">
    <text evidence="2">The sequence shown here is derived from an EMBL/GenBank/DDBJ whole genome shotgun (WGS) entry which is preliminary data.</text>
</comment>
<dbReference type="RefSeq" id="XP_007744832.1">
    <property type="nucleotide sequence ID" value="XM_007746642.1"/>
</dbReference>
<dbReference type="Proteomes" id="UP000019471">
    <property type="component" value="Unassembled WGS sequence"/>
</dbReference>
<accession>W9WSZ1</accession>
<dbReference type="OrthoDB" id="5398685at2759"/>
<name>W9WSZ1_9EURO</name>
<feature type="region of interest" description="Disordered" evidence="1">
    <location>
        <begin position="1"/>
        <end position="25"/>
    </location>
</feature>
<evidence type="ECO:0000313" key="2">
    <source>
        <dbReference type="EMBL" id="EXJ71053.1"/>
    </source>
</evidence>
<protein>
    <submittedName>
        <fullName evidence="2">Uncharacterized protein</fullName>
    </submittedName>
</protein>
<dbReference type="EMBL" id="AMGX01000008">
    <property type="protein sequence ID" value="EXJ71053.1"/>
    <property type="molecule type" value="Genomic_DNA"/>
</dbReference>
<evidence type="ECO:0000313" key="3">
    <source>
        <dbReference type="Proteomes" id="UP000019471"/>
    </source>
</evidence>
<organism evidence="2 3">
    <name type="scientific">Cladophialophora psammophila CBS 110553</name>
    <dbReference type="NCBI Taxonomy" id="1182543"/>
    <lineage>
        <taxon>Eukaryota</taxon>
        <taxon>Fungi</taxon>
        <taxon>Dikarya</taxon>
        <taxon>Ascomycota</taxon>
        <taxon>Pezizomycotina</taxon>
        <taxon>Eurotiomycetes</taxon>
        <taxon>Chaetothyriomycetidae</taxon>
        <taxon>Chaetothyriales</taxon>
        <taxon>Herpotrichiellaceae</taxon>
        <taxon>Cladophialophora</taxon>
    </lineage>
</organism>
<gene>
    <name evidence="2" type="ORF">A1O5_06046</name>
</gene>
<keyword evidence="3" id="KW-1185">Reference proteome</keyword>
<dbReference type="AlphaFoldDB" id="W9WSZ1"/>
<sequence length="87" mass="9624">MAQRRSASHRADERAQSDNLLDIDNPQLLTSEMAKAFEEVAQAEKTASALEAKLDGIHKHLDQLLASFEELAQSHPRNPASNTSELK</sequence>
<reference evidence="2 3" key="1">
    <citation type="submission" date="2013-03" db="EMBL/GenBank/DDBJ databases">
        <title>The Genome Sequence of Cladophialophora psammophila CBS 110553.</title>
        <authorList>
            <consortium name="The Broad Institute Genomics Platform"/>
            <person name="Cuomo C."/>
            <person name="de Hoog S."/>
            <person name="Gorbushina A."/>
            <person name="Walker B."/>
            <person name="Young S.K."/>
            <person name="Zeng Q."/>
            <person name="Gargeya S."/>
            <person name="Fitzgerald M."/>
            <person name="Haas B."/>
            <person name="Abouelleil A."/>
            <person name="Allen A.W."/>
            <person name="Alvarado L."/>
            <person name="Arachchi H.M."/>
            <person name="Berlin A.M."/>
            <person name="Chapman S.B."/>
            <person name="Gainer-Dewar J."/>
            <person name="Goldberg J."/>
            <person name="Griggs A."/>
            <person name="Gujja S."/>
            <person name="Hansen M."/>
            <person name="Howarth C."/>
            <person name="Imamovic A."/>
            <person name="Ireland A."/>
            <person name="Larimer J."/>
            <person name="McCowan C."/>
            <person name="Murphy C."/>
            <person name="Pearson M."/>
            <person name="Poon T.W."/>
            <person name="Priest M."/>
            <person name="Roberts A."/>
            <person name="Saif S."/>
            <person name="Shea T."/>
            <person name="Sisk P."/>
            <person name="Sykes S."/>
            <person name="Wortman J."/>
            <person name="Nusbaum C."/>
            <person name="Birren B."/>
        </authorList>
    </citation>
    <scope>NUCLEOTIDE SEQUENCE [LARGE SCALE GENOMIC DNA]</scope>
    <source>
        <strain evidence="2 3">CBS 110553</strain>
    </source>
</reference>
<evidence type="ECO:0000256" key="1">
    <source>
        <dbReference type="SAM" id="MobiDB-lite"/>
    </source>
</evidence>